<dbReference type="InterPro" id="IPR012340">
    <property type="entry name" value="NA-bd_OB-fold"/>
</dbReference>
<reference evidence="2 3" key="1">
    <citation type="journal article" date="2022" name="G3 (Bethesda)">
        <title>Whole-genome sequence and methylome profiling of the almond [Prunus dulcis (Mill.) D.A. Webb] cultivar 'Nonpareil'.</title>
        <authorList>
            <person name="D'Amico-Willman K.M."/>
            <person name="Ouma W.Z."/>
            <person name="Meulia T."/>
            <person name="Sideli G.M."/>
            <person name="Gradziel T.M."/>
            <person name="Fresnedo-Ramirez J."/>
        </authorList>
    </citation>
    <scope>NUCLEOTIDE SEQUENCE [LARGE SCALE GENOMIC DNA]</scope>
    <source>
        <strain evidence="2">Clone GOH B32 T37-40</strain>
    </source>
</reference>
<dbReference type="GO" id="GO:0003723">
    <property type="term" value="F:RNA binding"/>
    <property type="evidence" value="ECO:0007669"/>
    <property type="project" value="TreeGrafter"/>
</dbReference>
<feature type="compositionally biased region" description="Basic and acidic residues" evidence="1">
    <location>
        <begin position="10"/>
        <end position="78"/>
    </location>
</feature>
<evidence type="ECO:0008006" key="4">
    <source>
        <dbReference type="Google" id="ProtNLM"/>
    </source>
</evidence>
<name>A0AAD5F563_PRUDU</name>
<dbReference type="EMBL" id="JAJFAZ020000001">
    <property type="protein sequence ID" value="KAI5353746.1"/>
    <property type="molecule type" value="Genomic_DNA"/>
</dbReference>
<gene>
    <name evidence="2" type="ORF">L3X38_006640</name>
</gene>
<protein>
    <recommendedName>
        <fullName evidence="4">S1 motif domain-containing protein</fullName>
    </recommendedName>
</protein>
<dbReference type="Proteomes" id="UP001054821">
    <property type="component" value="Chromosome 1"/>
</dbReference>
<dbReference type="GO" id="GO:0043489">
    <property type="term" value="P:RNA stabilization"/>
    <property type="evidence" value="ECO:0007669"/>
    <property type="project" value="TreeGrafter"/>
</dbReference>
<evidence type="ECO:0000313" key="2">
    <source>
        <dbReference type="EMBL" id="KAI5353746.1"/>
    </source>
</evidence>
<sequence length="242" mass="28452">MQSGEPYQEEGVKDIKKEIERRGRDRYREGDRDRDRHRGGIDRDGRERRREKYDRDERRRDTHYNDDGDDRGRHTDRYNKHKRDGYEDDGDVKEDGDDRRGNRDRQNGQSRSDEPKLYQMATRRISNAKDVVKRDQEVYVKVISISGQKLSLSMRDVDQYTGKDLLPLKKSSEDDALRTNPSFSKDGPVTRTGLSRIRIVEEDEVGPSRRPLKRMSSPEKWEAKQLIASGVLGVTEYPMYDE</sequence>
<dbReference type="Gene3D" id="2.40.50.140">
    <property type="entry name" value="Nucleic acid-binding proteins"/>
    <property type="match status" value="1"/>
</dbReference>
<feature type="region of interest" description="Disordered" evidence="1">
    <location>
        <begin position="1"/>
        <end position="118"/>
    </location>
</feature>
<dbReference type="PANTHER" id="PTHR15838:SF1">
    <property type="entry name" value="ZINC FINGER CCHC DOMAIN-CONTAINING PROTEIN 17"/>
    <property type="match status" value="1"/>
</dbReference>
<feature type="compositionally biased region" description="Acidic residues" evidence="1">
    <location>
        <begin position="86"/>
        <end position="95"/>
    </location>
</feature>
<feature type="compositionally biased region" description="Basic and acidic residues" evidence="1">
    <location>
        <begin position="96"/>
        <end position="116"/>
    </location>
</feature>
<proteinExistence type="predicted"/>
<comment type="caution">
    <text evidence="2">The sequence shown here is derived from an EMBL/GenBank/DDBJ whole genome shotgun (WGS) entry which is preliminary data.</text>
</comment>
<dbReference type="AlphaFoldDB" id="A0AAD5F563"/>
<keyword evidence="3" id="KW-1185">Reference proteome</keyword>
<accession>A0AAD5F563</accession>
<organism evidence="2 3">
    <name type="scientific">Prunus dulcis</name>
    <name type="common">Almond</name>
    <name type="synonym">Amygdalus dulcis</name>
    <dbReference type="NCBI Taxonomy" id="3755"/>
    <lineage>
        <taxon>Eukaryota</taxon>
        <taxon>Viridiplantae</taxon>
        <taxon>Streptophyta</taxon>
        <taxon>Embryophyta</taxon>
        <taxon>Tracheophyta</taxon>
        <taxon>Spermatophyta</taxon>
        <taxon>Magnoliopsida</taxon>
        <taxon>eudicotyledons</taxon>
        <taxon>Gunneridae</taxon>
        <taxon>Pentapetalae</taxon>
        <taxon>rosids</taxon>
        <taxon>fabids</taxon>
        <taxon>Rosales</taxon>
        <taxon>Rosaceae</taxon>
        <taxon>Amygdaloideae</taxon>
        <taxon>Amygdaleae</taxon>
        <taxon>Prunus</taxon>
    </lineage>
</organism>
<evidence type="ECO:0000313" key="3">
    <source>
        <dbReference type="Proteomes" id="UP001054821"/>
    </source>
</evidence>
<evidence type="ECO:0000256" key="1">
    <source>
        <dbReference type="SAM" id="MobiDB-lite"/>
    </source>
</evidence>
<dbReference type="PANTHER" id="PTHR15838">
    <property type="entry name" value="NUCLEOLAR PROTEIN OF 40 KDA"/>
    <property type="match status" value="1"/>
</dbReference>